<keyword evidence="12" id="KW-1185">Reference proteome</keyword>
<keyword evidence="6" id="KW-0276">Fatty acid metabolism</keyword>
<dbReference type="KEGG" id="lbt:AYR52_01575"/>
<dbReference type="GO" id="GO:0006633">
    <property type="term" value="P:fatty acid biosynthetic process"/>
    <property type="evidence" value="ECO:0007669"/>
    <property type="project" value="UniProtKB-KW"/>
</dbReference>
<evidence type="ECO:0000256" key="3">
    <source>
        <dbReference type="ARBA" id="ARBA00022516"/>
    </source>
</evidence>
<dbReference type="Pfam" id="PF03255">
    <property type="entry name" value="ACCA"/>
    <property type="match status" value="1"/>
</dbReference>
<keyword evidence="8" id="KW-0443">Lipid metabolism</keyword>
<evidence type="ECO:0000313" key="12">
    <source>
        <dbReference type="Proteomes" id="UP000078582"/>
    </source>
</evidence>
<dbReference type="GO" id="GO:2001295">
    <property type="term" value="P:malonyl-CoA biosynthetic process"/>
    <property type="evidence" value="ECO:0007669"/>
    <property type="project" value="UniProtKB-UniPathway"/>
</dbReference>
<dbReference type="Proteomes" id="UP000078582">
    <property type="component" value="Chromosome"/>
</dbReference>
<evidence type="ECO:0000256" key="2">
    <source>
        <dbReference type="ARBA" id="ARBA00011883"/>
    </source>
</evidence>
<dbReference type="GO" id="GO:0009317">
    <property type="term" value="C:acetyl-CoA carboxylase complex"/>
    <property type="evidence" value="ECO:0007669"/>
    <property type="project" value="InterPro"/>
</dbReference>
<evidence type="ECO:0000256" key="1">
    <source>
        <dbReference type="ARBA" id="ARBA00004956"/>
    </source>
</evidence>
<dbReference type="InterPro" id="IPR011763">
    <property type="entry name" value="COA_CT_C"/>
</dbReference>
<dbReference type="OrthoDB" id="9808023at2"/>
<dbReference type="GeneID" id="42981899"/>
<dbReference type="AlphaFoldDB" id="A0A192H2I6"/>
<dbReference type="NCBIfam" id="NF041504">
    <property type="entry name" value="AccA_sub"/>
    <property type="match status" value="1"/>
</dbReference>
<keyword evidence="9" id="KW-0275">Fatty acid biosynthesis</keyword>
<dbReference type="GO" id="GO:0003989">
    <property type="term" value="F:acetyl-CoA carboxylase activity"/>
    <property type="evidence" value="ECO:0007669"/>
    <property type="project" value="InterPro"/>
</dbReference>
<dbReference type="GO" id="GO:0005524">
    <property type="term" value="F:ATP binding"/>
    <property type="evidence" value="ECO:0007669"/>
    <property type="project" value="UniProtKB-KW"/>
</dbReference>
<dbReference type="PRINTS" id="PR01069">
    <property type="entry name" value="ACCCTRFRASEA"/>
</dbReference>
<dbReference type="SUPFAM" id="SSF52096">
    <property type="entry name" value="ClpP/crotonase"/>
    <property type="match status" value="1"/>
</dbReference>
<comment type="catalytic activity">
    <reaction evidence="10">
        <text>N(6)-carboxybiotinyl-L-lysyl-[protein] + acetyl-CoA = N(6)-biotinyl-L-lysyl-[protein] + malonyl-CoA</text>
        <dbReference type="Rhea" id="RHEA:54728"/>
        <dbReference type="Rhea" id="RHEA-COMP:10505"/>
        <dbReference type="Rhea" id="RHEA-COMP:10506"/>
        <dbReference type="ChEBI" id="CHEBI:57288"/>
        <dbReference type="ChEBI" id="CHEBI:57384"/>
        <dbReference type="ChEBI" id="CHEBI:83144"/>
        <dbReference type="ChEBI" id="CHEBI:83145"/>
        <dbReference type="EC" id="2.1.3.15"/>
    </reaction>
</comment>
<dbReference type="PROSITE" id="PS50989">
    <property type="entry name" value="COA_CT_CTER"/>
    <property type="match status" value="1"/>
</dbReference>
<evidence type="ECO:0000256" key="4">
    <source>
        <dbReference type="ARBA" id="ARBA00022679"/>
    </source>
</evidence>
<dbReference type="PANTHER" id="PTHR42853:SF3">
    <property type="entry name" value="ACETYL-COENZYME A CARBOXYLASE CARBOXYL TRANSFERASE SUBUNIT ALPHA, CHLOROPLASTIC"/>
    <property type="match status" value="1"/>
</dbReference>
<dbReference type="EC" id="2.1.3.15" evidence="2"/>
<evidence type="ECO:0000256" key="9">
    <source>
        <dbReference type="ARBA" id="ARBA00023160"/>
    </source>
</evidence>
<proteinExistence type="predicted"/>
<evidence type="ECO:0000313" key="11">
    <source>
        <dbReference type="EMBL" id="ANK62447.1"/>
    </source>
</evidence>
<name>A0A192H2I6_9LACO</name>
<sequence>MSDALKVIRSANRIGTQQVIAQLITNFFPLHGDRVSGDDPALTVGTGLFHQRAVVVAGVNRGATLEERQRYHFGAVAPAGYRKFIRGLELAEKFSRPVITLINMPGADASVAAEDDGQNLAIADAITKMNGLRVPNIAVFLGEGESGGALALATSNRLIMFTNSLYSVASPEAIQTILKGHVAAKQTLDHILPMQAAALKKLGLTDVVLPETGDLMQSLDNALQQQLAQLSKLSAAELIEQRQNKYLELVAQFAE</sequence>
<protein>
    <recommendedName>
        <fullName evidence="2">acetyl-CoA carboxytransferase</fullName>
        <ecNumber evidence="2">2.1.3.15</ecNumber>
    </recommendedName>
</protein>
<dbReference type="RefSeq" id="WP_068222969.1">
    <property type="nucleotide sequence ID" value="NZ_CP014623.1"/>
</dbReference>
<dbReference type="Gene3D" id="3.90.226.10">
    <property type="entry name" value="2-enoyl-CoA Hydratase, Chain A, domain 1"/>
    <property type="match status" value="1"/>
</dbReference>
<accession>A0A192H2I6</accession>
<dbReference type="InterPro" id="IPR029045">
    <property type="entry name" value="ClpP/crotonase-like_dom_sf"/>
</dbReference>
<comment type="pathway">
    <text evidence="1">Lipid metabolism; malonyl-CoA biosynthesis; malonyl-CoA from acetyl-CoA: step 1/1.</text>
</comment>
<evidence type="ECO:0000256" key="5">
    <source>
        <dbReference type="ARBA" id="ARBA00022741"/>
    </source>
</evidence>
<keyword evidence="3" id="KW-0444">Lipid biosynthesis</keyword>
<keyword evidence="4 11" id="KW-0808">Transferase</keyword>
<dbReference type="STRING" id="375175.AYR53_06495"/>
<organism evidence="11 12">
    <name type="scientific">Loigolactobacillus backii</name>
    <dbReference type="NCBI Taxonomy" id="375175"/>
    <lineage>
        <taxon>Bacteria</taxon>
        <taxon>Bacillati</taxon>
        <taxon>Bacillota</taxon>
        <taxon>Bacilli</taxon>
        <taxon>Lactobacillales</taxon>
        <taxon>Lactobacillaceae</taxon>
        <taxon>Loigolactobacillus</taxon>
    </lineage>
</organism>
<evidence type="ECO:0000256" key="7">
    <source>
        <dbReference type="ARBA" id="ARBA00022840"/>
    </source>
</evidence>
<dbReference type="UniPathway" id="UPA00655">
    <property type="reaction ID" value="UER00711"/>
</dbReference>
<evidence type="ECO:0000256" key="8">
    <source>
        <dbReference type="ARBA" id="ARBA00023098"/>
    </source>
</evidence>
<keyword evidence="7" id="KW-0067">ATP-binding</keyword>
<evidence type="ECO:0000256" key="6">
    <source>
        <dbReference type="ARBA" id="ARBA00022832"/>
    </source>
</evidence>
<gene>
    <name evidence="11" type="ORF">AYR53_06495</name>
</gene>
<evidence type="ECO:0000256" key="10">
    <source>
        <dbReference type="ARBA" id="ARBA00049152"/>
    </source>
</evidence>
<dbReference type="EMBL" id="CP014873">
    <property type="protein sequence ID" value="ANK62447.1"/>
    <property type="molecule type" value="Genomic_DNA"/>
</dbReference>
<reference evidence="11 12" key="1">
    <citation type="submission" date="2016-03" db="EMBL/GenBank/DDBJ databases">
        <title>Pediococcus and Lactobacillus from brewery environment - whole genome sequencing and assembly.</title>
        <authorList>
            <person name="Behr J."/>
            <person name="Geissler A.J."/>
            <person name="Vogel R.F."/>
        </authorList>
    </citation>
    <scope>NUCLEOTIDE SEQUENCE [LARGE SCALE GENOMIC DNA]</scope>
    <source>
        <strain evidence="11 12">TMW 1.1989</strain>
    </source>
</reference>
<dbReference type="GO" id="GO:0016743">
    <property type="term" value="F:carboxyl- or carbamoyltransferase activity"/>
    <property type="evidence" value="ECO:0007669"/>
    <property type="project" value="InterPro"/>
</dbReference>
<dbReference type="PANTHER" id="PTHR42853">
    <property type="entry name" value="ACETYL-COENZYME A CARBOXYLASE CARBOXYL TRANSFERASE SUBUNIT ALPHA"/>
    <property type="match status" value="1"/>
</dbReference>
<keyword evidence="5" id="KW-0547">Nucleotide-binding</keyword>
<dbReference type="InterPro" id="IPR001095">
    <property type="entry name" value="Acetyl_CoA_COase_a_su"/>
</dbReference>